<dbReference type="GeneID" id="2875879"/>
<name>Q5BH66_EMENI</name>
<dbReference type="STRING" id="227321.Q5BH66"/>
<dbReference type="Gene3D" id="3.40.50.620">
    <property type="entry name" value="HUPs"/>
    <property type="match status" value="1"/>
</dbReference>
<evidence type="ECO:0000256" key="6">
    <source>
        <dbReference type="ARBA" id="ARBA00048539"/>
    </source>
</evidence>
<dbReference type="InterPro" id="IPR012094">
    <property type="entry name" value="tRNA_Ile_lys_synt"/>
</dbReference>
<reference evidence="9" key="1">
    <citation type="journal article" date="2005" name="Nature">
        <title>Sequencing of Aspergillus nidulans and comparative analysis with A. fumigatus and A. oryzae.</title>
        <authorList>
            <person name="Galagan J.E."/>
            <person name="Calvo S.E."/>
            <person name="Cuomo C."/>
            <person name="Ma L.J."/>
            <person name="Wortman J.R."/>
            <person name="Batzoglou S."/>
            <person name="Lee S.I."/>
            <person name="Basturkmen M."/>
            <person name="Spevak C.C."/>
            <person name="Clutterbuck J."/>
            <person name="Kapitonov V."/>
            <person name="Jurka J."/>
            <person name="Scazzocchio C."/>
            <person name="Farman M."/>
            <person name="Butler J."/>
            <person name="Purcell S."/>
            <person name="Harris S."/>
            <person name="Braus G.H."/>
            <person name="Draht O."/>
            <person name="Busch S."/>
            <person name="D'Enfert C."/>
            <person name="Bouchier C."/>
            <person name="Goldman G.H."/>
            <person name="Bell-Pedersen D."/>
            <person name="Griffiths-Jones S."/>
            <person name="Doonan J.H."/>
            <person name="Yu J."/>
            <person name="Vienken K."/>
            <person name="Pain A."/>
            <person name="Freitag M."/>
            <person name="Selker E.U."/>
            <person name="Archer D.B."/>
            <person name="Penalva M.A."/>
            <person name="Oakley B.R."/>
            <person name="Momany M."/>
            <person name="Tanaka T."/>
            <person name="Kumagai T."/>
            <person name="Asai K."/>
            <person name="Machida M."/>
            <person name="Nierman W.C."/>
            <person name="Denning D.W."/>
            <person name="Caddick M."/>
            <person name="Hynes M."/>
            <person name="Paoletti M."/>
            <person name="Fischer R."/>
            <person name="Miller B."/>
            <person name="Dyer P."/>
            <person name="Sachs M.S."/>
            <person name="Osmani S.A."/>
            <person name="Birren B.W."/>
        </authorList>
    </citation>
    <scope>NUCLEOTIDE SEQUENCE [LARGE SCALE GENOMIC DNA]</scope>
    <source>
        <strain evidence="9">FGSC A4 / ATCC 38163 / CBS 112.46 / NRRL 194 / M139</strain>
    </source>
</reference>
<dbReference type="AlphaFoldDB" id="Q5BH66"/>
<dbReference type="KEGG" id="ani:ANIA_00114"/>
<dbReference type="OrthoDB" id="434144at2759"/>
<dbReference type="HOGENOM" id="CLU_015599_1_0_1"/>
<dbReference type="OMA" id="ARIPECH"/>
<gene>
    <name evidence="8" type="ORF">ANIA_00114</name>
</gene>
<dbReference type="Proteomes" id="UP000000560">
    <property type="component" value="Chromosome VIII"/>
</dbReference>
<protein>
    <recommendedName>
        <fullName evidence="1">tRNA(Ile)-lysidine synthetase</fullName>
        <ecNumber evidence="1">6.3.4.19</ecNumber>
    </recommendedName>
</protein>
<dbReference type="GO" id="GO:0008033">
    <property type="term" value="P:tRNA processing"/>
    <property type="evidence" value="ECO:0007669"/>
    <property type="project" value="UniProtKB-KW"/>
</dbReference>
<dbReference type="InterPro" id="IPR014729">
    <property type="entry name" value="Rossmann-like_a/b/a_fold"/>
</dbReference>
<sequence>MALAYLCRQWEVRRQKQKWQQQQHHIPGLTNSNTSSKDEPSVIAFVVDHKARPESTDEANTVATWLRELGITTEILPLDWTGIDHSAFETQARRLRFQALGKACRDRGIDALLLGHHQDDNVETTLWRLSAGARGAGLTGISPVARIPECHGLYGVAASGSAVFARDYWQDQKHEIEQTRRGELPVSTGGIIIHRPLLSFPKSRLLTTCHENGIPYVTDPTNFDPTLTPRNAIRSLLASNSLPRKCQGLVRDSHDLSDKILASRTTLLGLQLKSGSLTVRFKPGPCTWSSHDEEEGISPSRLQELQSLTLRRITDLVSPYEDNHFPLRSYVDFTGRVFHPKLDPPTSSVNIDSGPNPELQERASQAEGLKAFTVGGVFFQPLASSPPNQGQDSDNNHNTWLLTRQPYMRRREPVLRFNVNRPPAQSKPTDCSLEQHVESIFKAECDIPWTLWDNRFWIRASMKPISKSEPISQKERDGEKPSQLVIRPLRQSDLTPLKRLYNKTKTKNSQAQTRKWSDKPIHEFDEKGGERLSFDAAFFFSVIDREAPGPSRFTVPVLTLEEEGAVDVPLALPTMDLTFPVMDSAPCVLKWEWRYKMIDLETLKLMGPA</sequence>
<keyword evidence="4" id="KW-0547">Nucleotide-binding</keyword>
<dbReference type="InterPro" id="IPR012795">
    <property type="entry name" value="tRNA_Ile_lys_synt_N"/>
</dbReference>
<evidence type="ECO:0000313" key="8">
    <source>
        <dbReference type="EMBL" id="CBF90174.1"/>
    </source>
</evidence>
<dbReference type="HAMAP" id="MF_01161">
    <property type="entry name" value="tRNA_Ile_lys_synt"/>
    <property type="match status" value="1"/>
</dbReference>
<accession>C8VQL2</accession>
<dbReference type="EMBL" id="BN001308">
    <property type="protein sequence ID" value="CBF90174.1"/>
    <property type="molecule type" value="Genomic_DNA"/>
</dbReference>
<reference evidence="9" key="2">
    <citation type="journal article" date="2009" name="Fungal Genet. Biol.">
        <title>The 2008 update of the Aspergillus nidulans genome annotation: a community effort.</title>
        <authorList>
            <person name="Wortman J.R."/>
            <person name="Gilsenan J.M."/>
            <person name="Joardar V."/>
            <person name="Deegan J."/>
            <person name="Clutterbuck J."/>
            <person name="Andersen M.R."/>
            <person name="Archer D."/>
            <person name="Bencina M."/>
            <person name="Braus G."/>
            <person name="Coutinho P."/>
            <person name="von Dohren H."/>
            <person name="Doonan J."/>
            <person name="Driessen A.J."/>
            <person name="Durek P."/>
            <person name="Espeso E."/>
            <person name="Fekete E."/>
            <person name="Flipphi M."/>
            <person name="Estrada C.G."/>
            <person name="Geysens S."/>
            <person name="Goldman G."/>
            <person name="de Groot P.W."/>
            <person name="Hansen K."/>
            <person name="Harris S.D."/>
            <person name="Heinekamp T."/>
            <person name="Helmstaedt K."/>
            <person name="Henrissat B."/>
            <person name="Hofmann G."/>
            <person name="Homan T."/>
            <person name="Horio T."/>
            <person name="Horiuchi H."/>
            <person name="James S."/>
            <person name="Jones M."/>
            <person name="Karaffa L."/>
            <person name="Karanyi Z."/>
            <person name="Kato M."/>
            <person name="Keller N."/>
            <person name="Kelly D.E."/>
            <person name="Kiel J.A."/>
            <person name="Kim J.M."/>
            <person name="van der Klei I.J."/>
            <person name="Klis F.M."/>
            <person name="Kovalchuk A."/>
            <person name="Krasevec N."/>
            <person name="Kubicek C.P."/>
            <person name="Liu B."/>
            <person name="Maccabe A."/>
            <person name="Meyer V."/>
            <person name="Mirabito P."/>
            <person name="Miskei M."/>
            <person name="Mos M."/>
            <person name="Mullins J."/>
            <person name="Nelson D.R."/>
            <person name="Nielsen J."/>
            <person name="Oakley B.R."/>
            <person name="Osmani S.A."/>
            <person name="Pakula T."/>
            <person name="Paszewski A."/>
            <person name="Paulsen I."/>
            <person name="Pilsyk S."/>
            <person name="Pocsi I."/>
            <person name="Punt P.J."/>
            <person name="Ram A.F."/>
            <person name="Ren Q."/>
            <person name="Robellet X."/>
            <person name="Robson G."/>
            <person name="Seiboth B."/>
            <person name="van Solingen P."/>
            <person name="Specht T."/>
            <person name="Sun J."/>
            <person name="Taheri-Talesh N."/>
            <person name="Takeshita N."/>
            <person name="Ussery D."/>
            <person name="vanKuyk P.A."/>
            <person name="Visser H."/>
            <person name="van de Vondervoort P.J."/>
            <person name="de Vries R.P."/>
            <person name="Walton J."/>
            <person name="Xiang X."/>
            <person name="Xiong Y."/>
            <person name="Zeng A.P."/>
            <person name="Brandt B.W."/>
            <person name="Cornell M.J."/>
            <person name="van den Hondel C.A."/>
            <person name="Visser J."/>
            <person name="Oliver S.G."/>
            <person name="Turner G."/>
        </authorList>
    </citation>
    <scope>GENOME REANNOTATION</scope>
    <source>
        <strain evidence="9">FGSC A4 / ATCC 38163 / CBS 112.46 / NRRL 194 / M139</strain>
    </source>
</reference>
<evidence type="ECO:0000313" key="9">
    <source>
        <dbReference type="Proteomes" id="UP000000560"/>
    </source>
</evidence>
<comment type="catalytic activity">
    <reaction evidence="6">
        <text>cytidine(34) in tRNA(Ile2) + L-lysine + ATP = lysidine(34) in tRNA(Ile2) + AMP + diphosphate + H(+)</text>
        <dbReference type="Rhea" id="RHEA:43744"/>
        <dbReference type="Rhea" id="RHEA-COMP:10625"/>
        <dbReference type="Rhea" id="RHEA-COMP:10670"/>
        <dbReference type="ChEBI" id="CHEBI:15378"/>
        <dbReference type="ChEBI" id="CHEBI:30616"/>
        <dbReference type="ChEBI" id="CHEBI:32551"/>
        <dbReference type="ChEBI" id="CHEBI:33019"/>
        <dbReference type="ChEBI" id="CHEBI:82748"/>
        <dbReference type="ChEBI" id="CHEBI:83665"/>
        <dbReference type="ChEBI" id="CHEBI:456215"/>
        <dbReference type="EC" id="6.3.4.19"/>
    </reaction>
</comment>
<dbReference type="InterPro" id="IPR011063">
    <property type="entry name" value="TilS/TtcA_N"/>
</dbReference>
<dbReference type="SUPFAM" id="SSF52402">
    <property type="entry name" value="Adenine nucleotide alpha hydrolases-like"/>
    <property type="match status" value="1"/>
</dbReference>
<keyword evidence="5" id="KW-0067">ATP-binding</keyword>
<evidence type="ECO:0000256" key="3">
    <source>
        <dbReference type="ARBA" id="ARBA00022694"/>
    </source>
</evidence>
<feature type="domain" description="tRNA(Ile)-lysidine/2-thiocytidine synthase N-terminal" evidence="7">
    <location>
        <begin position="38"/>
        <end position="235"/>
    </location>
</feature>
<proteinExistence type="inferred from homology"/>
<evidence type="ECO:0000256" key="2">
    <source>
        <dbReference type="ARBA" id="ARBA00022598"/>
    </source>
</evidence>
<keyword evidence="3" id="KW-0819">tRNA processing</keyword>
<dbReference type="RefSeq" id="XP_657718.1">
    <property type="nucleotide sequence ID" value="XM_652626.1"/>
</dbReference>
<dbReference type="CDD" id="cd01992">
    <property type="entry name" value="TilS_N"/>
    <property type="match status" value="1"/>
</dbReference>
<evidence type="ECO:0000256" key="4">
    <source>
        <dbReference type="ARBA" id="ARBA00022741"/>
    </source>
</evidence>
<accession>Q5BH66</accession>
<evidence type="ECO:0000259" key="7">
    <source>
        <dbReference type="Pfam" id="PF01171"/>
    </source>
</evidence>
<organism evidence="8 9">
    <name type="scientific">Emericella nidulans (strain FGSC A4 / ATCC 38163 / CBS 112.46 / NRRL 194 / M139)</name>
    <name type="common">Aspergillus nidulans</name>
    <dbReference type="NCBI Taxonomy" id="227321"/>
    <lineage>
        <taxon>Eukaryota</taxon>
        <taxon>Fungi</taxon>
        <taxon>Dikarya</taxon>
        <taxon>Ascomycota</taxon>
        <taxon>Pezizomycotina</taxon>
        <taxon>Eurotiomycetes</taxon>
        <taxon>Eurotiomycetidae</taxon>
        <taxon>Eurotiales</taxon>
        <taxon>Aspergillaceae</taxon>
        <taxon>Aspergillus</taxon>
        <taxon>Aspergillus subgen. Nidulantes</taxon>
    </lineage>
</organism>
<dbReference type="eggNOG" id="ENOG502QQNE">
    <property type="taxonomic scope" value="Eukaryota"/>
</dbReference>
<dbReference type="GO" id="GO:0032267">
    <property type="term" value="F:tRNA(Ile)-lysidine synthase activity"/>
    <property type="evidence" value="ECO:0007669"/>
    <property type="project" value="UniProtKB-EC"/>
</dbReference>
<keyword evidence="2" id="KW-0436">Ligase</keyword>
<evidence type="ECO:0000256" key="1">
    <source>
        <dbReference type="ARBA" id="ARBA00013267"/>
    </source>
</evidence>
<dbReference type="GO" id="GO:0005524">
    <property type="term" value="F:ATP binding"/>
    <property type="evidence" value="ECO:0007669"/>
    <property type="project" value="UniProtKB-KW"/>
</dbReference>
<dbReference type="Pfam" id="PF01171">
    <property type="entry name" value="ATP_bind_3"/>
    <property type="match status" value="1"/>
</dbReference>
<dbReference type="PANTHER" id="PTHR43033">
    <property type="entry name" value="TRNA(ILE)-LYSIDINE SYNTHASE-RELATED"/>
    <property type="match status" value="1"/>
</dbReference>
<keyword evidence="9" id="KW-1185">Reference proteome</keyword>
<evidence type="ECO:0000256" key="5">
    <source>
        <dbReference type="ARBA" id="ARBA00022840"/>
    </source>
</evidence>
<dbReference type="InParanoid" id="Q5BH66"/>
<dbReference type="PANTHER" id="PTHR43033:SF1">
    <property type="entry name" value="TRNA(ILE)-LYSIDINE SYNTHASE-RELATED"/>
    <property type="match status" value="1"/>
</dbReference>
<dbReference type="EC" id="6.3.4.19" evidence="1"/>